<dbReference type="EMBL" id="CABO01000019">
    <property type="protein sequence ID" value="CBI01478.1"/>
    <property type="molecule type" value="Genomic_DNA"/>
</dbReference>
<organism evidence="1">
    <name type="scientific">mine drainage metagenome</name>
    <dbReference type="NCBI Taxonomy" id="410659"/>
    <lineage>
        <taxon>unclassified sequences</taxon>
        <taxon>metagenomes</taxon>
        <taxon>ecological metagenomes</taxon>
    </lineage>
</organism>
<reference evidence="1" key="1">
    <citation type="submission" date="2009-10" db="EMBL/GenBank/DDBJ databases">
        <title>Diversity of trophic interactions inside an arsenic-rich microbial ecosystem.</title>
        <authorList>
            <person name="Bertin P.N."/>
            <person name="Heinrich-Salmeron A."/>
            <person name="Pelletier E."/>
            <person name="Goulhen-Chollet F."/>
            <person name="Arsene-Ploetze F."/>
            <person name="Gallien S."/>
            <person name="Calteau A."/>
            <person name="Vallenet D."/>
            <person name="Casiot C."/>
            <person name="Chane-Woon-Ming B."/>
            <person name="Giloteaux L."/>
            <person name="Barakat M."/>
            <person name="Bonnefoy V."/>
            <person name="Bruneel O."/>
            <person name="Chandler M."/>
            <person name="Cleiss J."/>
            <person name="Duran R."/>
            <person name="Elbaz-Poulichet F."/>
            <person name="Fonknechten N."/>
            <person name="Lauga B."/>
            <person name="Mornico D."/>
            <person name="Ortet P."/>
            <person name="Schaeffer C."/>
            <person name="Siguier P."/>
            <person name="Alexander Thil Smith A."/>
            <person name="Van Dorsselaer A."/>
            <person name="Weissenbach J."/>
            <person name="Medigue C."/>
            <person name="Le Paslier D."/>
        </authorList>
    </citation>
    <scope>NUCLEOTIDE SEQUENCE</scope>
</reference>
<accession>E6Q2R8</accession>
<comment type="caution">
    <text evidence="1">The sequence shown here is derived from an EMBL/GenBank/DDBJ whole genome shotgun (WGS) entry which is preliminary data.</text>
</comment>
<evidence type="ECO:0000313" key="1">
    <source>
        <dbReference type="EMBL" id="CBI01478.1"/>
    </source>
</evidence>
<protein>
    <submittedName>
        <fullName evidence="1">Uncharacterized protein</fullName>
    </submittedName>
</protein>
<gene>
    <name evidence="1" type="ORF">CARN4_1799</name>
</gene>
<name>E6Q2R8_9ZZZZ</name>
<sequence length="94" mass="9833">MSIMTVDVVEITLTLIEPAWLSLTWTAQVPAATCATERVAFGPFAGDKVTVAMPAHVSLSENAPAYPDSLITSLVTVGAPFPSAMLVVLAFSEP</sequence>
<proteinExistence type="predicted"/>
<dbReference type="AlphaFoldDB" id="E6Q2R8"/>